<evidence type="ECO:0000256" key="5">
    <source>
        <dbReference type="ARBA" id="ARBA00023136"/>
    </source>
</evidence>
<keyword evidence="4" id="KW-1133">Transmembrane helix</keyword>
<keyword evidence="10" id="KW-1185">Reference proteome</keyword>
<dbReference type="AlphaFoldDB" id="A0A699ZQW1"/>
<dbReference type="Pfam" id="PF00211">
    <property type="entry name" value="Guanylate_cyc"/>
    <property type="match status" value="1"/>
</dbReference>
<keyword evidence="7" id="KW-0732">Signal</keyword>
<reference evidence="9 10" key="1">
    <citation type="submission" date="2020-02" db="EMBL/GenBank/DDBJ databases">
        <title>Draft genome sequence of Haematococcus lacustris strain NIES-144.</title>
        <authorList>
            <person name="Morimoto D."/>
            <person name="Nakagawa S."/>
            <person name="Yoshida T."/>
            <person name="Sawayama S."/>
        </authorList>
    </citation>
    <scope>NUCLEOTIDE SEQUENCE [LARGE SCALE GENOMIC DNA]</scope>
    <source>
        <strain evidence="9 10">NIES-144</strain>
    </source>
</reference>
<dbReference type="InterPro" id="IPR001054">
    <property type="entry name" value="A/G_cyclase"/>
</dbReference>
<evidence type="ECO:0000256" key="7">
    <source>
        <dbReference type="SAM" id="SignalP"/>
    </source>
</evidence>
<keyword evidence="6" id="KW-0456">Lyase</keyword>
<dbReference type="GO" id="GO:0005886">
    <property type="term" value="C:plasma membrane"/>
    <property type="evidence" value="ECO:0007669"/>
    <property type="project" value="TreeGrafter"/>
</dbReference>
<gene>
    <name evidence="9" type="ORF">HaLaN_15105</name>
</gene>
<keyword evidence="5" id="KW-0472">Membrane</keyword>
<name>A0A699ZQW1_HAELA</name>
<keyword evidence="3" id="KW-0547">Nucleotide-binding</keyword>
<dbReference type="GO" id="GO:0007168">
    <property type="term" value="P:receptor guanylyl cyclase signaling pathway"/>
    <property type="evidence" value="ECO:0007669"/>
    <property type="project" value="TreeGrafter"/>
</dbReference>
<dbReference type="GO" id="GO:0001653">
    <property type="term" value="F:peptide receptor activity"/>
    <property type="evidence" value="ECO:0007669"/>
    <property type="project" value="TreeGrafter"/>
</dbReference>
<evidence type="ECO:0000256" key="3">
    <source>
        <dbReference type="ARBA" id="ARBA00022741"/>
    </source>
</evidence>
<evidence type="ECO:0000256" key="1">
    <source>
        <dbReference type="ARBA" id="ARBA00004370"/>
    </source>
</evidence>
<evidence type="ECO:0000313" key="10">
    <source>
        <dbReference type="Proteomes" id="UP000485058"/>
    </source>
</evidence>
<dbReference type="EMBL" id="BLLF01001284">
    <property type="protein sequence ID" value="GFH18322.1"/>
    <property type="molecule type" value="Genomic_DNA"/>
</dbReference>
<keyword evidence="2" id="KW-0812">Transmembrane</keyword>
<evidence type="ECO:0000256" key="2">
    <source>
        <dbReference type="ARBA" id="ARBA00022692"/>
    </source>
</evidence>
<feature type="signal peptide" evidence="7">
    <location>
        <begin position="1"/>
        <end position="19"/>
    </location>
</feature>
<proteinExistence type="predicted"/>
<evidence type="ECO:0000259" key="8">
    <source>
        <dbReference type="PROSITE" id="PS50125"/>
    </source>
</evidence>
<dbReference type="InterPro" id="IPR050401">
    <property type="entry name" value="Cyclic_nucleotide_synthase"/>
</dbReference>
<accession>A0A699ZQW1</accession>
<dbReference type="Proteomes" id="UP000485058">
    <property type="component" value="Unassembled WGS sequence"/>
</dbReference>
<organism evidence="9 10">
    <name type="scientific">Haematococcus lacustris</name>
    <name type="common">Green alga</name>
    <name type="synonym">Haematococcus pluvialis</name>
    <dbReference type="NCBI Taxonomy" id="44745"/>
    <lineage>
        <taxon>Eukaryota</taxon>
        <taxon>Viridiplantae</taxon>
        <taxon>Chlorophyta</taxon>
        <taxon>core chlorophytes</taxon>
        <taxon>Chlorophyceae</taxon>
        <taxon>CS clade</taxon>
        <taxon>Chlamydomonadales</taxon>
        <taxon>Haematococcaceae</taxon>
        <taxon>Haematococcus</taxon>
    </lineage>
</organism>
<dbReference type="GO" id="GO:0004383">
    <property type="term" value="F:guanylate cyclase activity"/>
    <property type="evidence" value="ECO:0007669"/>
    <property type="project" value="TreeGrafter"/>
</dbReference>
<dbReference type="SUPFAM" id="SSF55073">
    <property type="entry name" value="Nucleotide cyclase"/>
    <property type="match status" value="1"/>
</dbReference>
<evidence type="ECO:0000256" key="6">
    <source>
        <dbReference type="ARBA" id="ARBA00023239"/>
    </source>
</evidence>
<feature type="domain" description="Guanylate cyclase" evidence="8">
    <location>
        <begin position="52"/>
        <end position="96"/>
    </location>
</feature>
<protein>
    <recommendedName>
        <fullName evidence="8">Guanylate cyclase domain-containing protein</fullName>
    </recommendedName>
</protein>
<comment type="caution">
    <text evidence="9">The sequence shown here is derived from an EMBL/GenBank/DDBJ whole genome shotgun (WGS) entry which is preliminary data.</text>
</comment>
<dbReference type="PANTHER" id="PTHR11920">
    <property type="entry name" value="GUANYLYL CYCLASE"/>
    <property type="match status" value="1"/>
</dbReference>
<dbReference type="PROSITE" id="PS50125">
    <property type="entry name" value="GUANYLATE_CYCLASE_2"/>
    <property type="match status" value="1"/>
</dbReference>
<dbReference type="PANTHER" id="PTHR11920:SF335">
    <property type="entry name" value="GUANYLATE CYCLASE"/>
    <property type="match status" value="1"/>
</dbReference>
<comment type="subcellular location">
    <subcellularLocation>
        <location evidence="1">Membrane</location>
    </subcellularLocation>
</comment>
<dbReference type="InterPro" id="IPR029787">
    <property type="entry name" value="Nucleotide_cyclase"/>
</dbReference>
<feature type="chain" id="PRO_5025572666" description="Guanylate cyclase domain-containing protein" evidence="7">
    <location>
        <begin position="20"/>
        <end position="122"/>
    </location>
</feature>
<dbReference type="GO" id="GO:0000166">
    <property type="term" value="F:nucleotide binding"/>
    <property type="evidence" value="ECO:0007669"/>
    <property type="project" value="UniProtKB-KW"/>
</dbReference>
<dbReference type="GO" id="GO:0035556">
    <property type="term" value="P:intracellular signal transduction"/>
    <property type="evidence" value="ECO:0007669"/>
    <property type="project" value="InterPro"/>
</dbReference>
<evidence type="ECO:0000256" key="4">
    <source>
        <dbReference type="ARBA" id="ARBA00022989"/>
    </source>
</evidence>
<evidence type="ECO:0000313" key="9">
    <source>
        <dbReference type="EMBL" id="GFH18322.1"/>
    </source>
</evidence>
<dbReference type="GO" id="GO:0004016">
    <property type="term" value="F:adenylate cyclase activity"/>
    <property type="evidence" value="ECO:0007669"/>
    <property type="project" value="TreeGrafter"/>
</dbReference>
<sequence>MPLLCLILAAELFVVLVSGFRHGQLVRAMLPPPAARCLAAGQEYAEAFDGVTILFADICSYTTISSELTPRQVVALLSGLYDRFDKLCEQHGMYKVPGGMSSPIVEQGLGSIWLLMVQLSLP</sequence>
<dbReference type="Gene3D" id="3.30.70.1230">
    <property type="entry name" value="Nucleotide cyclase"/>
    <property type="match status" value="1"/>
</dbReference>